<organism evidence="1 2">
    <name type="scientific">Meganyctiphanes norvegica</name>
    <name type="common">Northern krill</name>
    <name type="synonym">Thysanopoda norvegica</name>
    <dbReference type="NCBI Taxonomy" id="48144"/>
    <lineage>
        <taxon>Eukaryota</taxon>
        <taxon>Metazoa</taxon>
        <taxon>Ecdysozoa</taxon>
        <taxon>Arthropoda</taxon>
        <taxon>Crustacea</taxon>
        <taxon>Multicrustacea</taxon>
        <taxon>Malacostraca</taxon>
        <taxon>Eumalacostraca</taxon>
        <taxon>Eucarida</taxon>
        <taxon>Euphausiacea</taxon>
        <taxon>Euphausiidae</taxon>
        <taxon>Meganyctiphanes</taxon>
    </lineage>
</organism>
<name>A0AAV2SRS9_MEGNR</name>
<dbReference type="EMBL" id="CAXKWB010111622">
    <property type="protein sequence ID" value="CAL4233267.1"/>
    <property type="molecule type" value="Genomic_DNA"/>
</dbReference>
<reference evidence="1 2" key="1">
    <citation type="submission" date="2024-05" db="EMBL/GenBank/DDBJ databases">
        <authorList>
            <person name="Wallberg A."/>
        </authorList>
    </citation>
    <scope>NUCLEOTIDE SEQUENCE [LARGE SCALE GENOMIC DNA]</scope>
</reference>
<evidence type="ECO:0000313" key="2">
    <source>
        <dbReference type="Proteomes" id="UP001497623"/>
    </source>
</evidence>
<dbReference type="AlphaFoldDB" id="A0AAV2SRS9"/>
<comment type="caution">
    <text evidence="1">The sequence shown here is derived from an EMBL/GenBank/DDBJ whole genome shotgun (WGS) entry which is preliminary data.</text>
</comment>
<gene>
    <name evidence="1" type="ORF">MNOR_LOCUS39923</name>
</gene>
<keyword evidence="2" id="KW-1185">Reference proteome</keyword>
<accession>A0AAV2SRS9</accession>
<proteinExistence type="predicted"/>
<protein>
    <submittedName>
        <fullName evidence="1">Uncharacterized protein</fullName>
    </submittedName>
</protein>
<sequence>MHLVILPCASNLFNLDCCPEPFPAPEAPLENCGDNDPYFGCCSLLLYLDCCNKILFHGYYMNYLCSGCYCNYLLLIESCFLCLLFLYNHLTYKMHLHLSALQKNQDFFFDLQEISPKQMTFVHKLSHPLSYNRLQSIQVEFSYHLILLFSIRKILMLHLPFLGPYISHICDITCQIPSHIPSWYHWVF</sequence>
<dbReference type="Proteomes" id="UP001497623">
    <property type="component" value="Unassembled WGS sequence"/>
</dbReference>
<evidence type="ECO:0000313" key="1">
    <source>
        <dbReference type="EMBL" id="CAL4233267.1"/>
    </source>
</evidence>